<reference evidence="16 17" key="1">
    <citation type="submission" date="2018-03" db="EMBL/GenBank/DDBJ databases">
        <authorList>
            <person name="Gulvik C.A."/>
        </authorList>
    </citation>
    <scope>NUCLEOTIDE SEQUENCE [LARGE SCALE GENOMIC DNA]</scope>
    <source>
        <strain evidence="16 17">JCM 31581</strain>
    </source>
</reference>
<organism evidence="16 17">
    <name type="scientific">Vagococcus humatus</name>
    <dbReference type="NCBI Taxonomy" id="1889241"/>
    <lineage>
        <taxon>Bacteria</taxon>
        <taxon>Bacillati</taxon>
        <taxon>Bacillota</taxon>
        <taxon>Bacilli</taxon>
        <taxon>Lactobacillales</taxon>
        <taxon>Enterococcaceae</taxon>
        <taxon>Vagococcus</taxon>
    </lineage>
</organism>
<protein>
    <recommendedName>
        <fullName evidence="13">ATP synthase subunit b</fullName>
    </recommendedName>
    <alternativeName>
        <fullName evidence="13">ATP synthase F(0) sector subunit b</fullName>
    </alternativeName>
    <alternativeName>
        <fullName evidence="13">ATPase subunit I</fullName>
    </alternativeName>
    <alternativeName>
        <fullName evidence="13">F-type ATPase subunit b</fullName>
        <shortName evidence="13">F-ATPase subunit b</shortName>
    </alternativeName>
</protein>
<evidence type="ECO:0000256" key="4">
    <source>
        <dbReference type="ARBA" id="ARBA00022547"/>
    </source>
</evidence>
<comment type="subcellular location">
    <subcellularLocation>
        <location evidence="13">Cell membrane</location>
        <topology evidence="13">Single-pass membrane protein</topology>
    </subcellularLocation>
    <subcellularLocation>
        <location evidence="12">Endomembrane system</location>
        <topology evidence="12">Single-pass membrane protein</topology>
    </subcellularLocation>
</comment>
<keyword evidence="15" id="KW-0175">Coiled coil</keyword>
<dbReference type="PANTHER" id="PTHR33445">
    <property type="entry name" value="ATP SYNTHASE SUBUNIT B', CHLOROPLASTIC"/>
    <property type="match status" value="1"/>
</dbReference>
<evidence type="ECO:0000256" key="11">
    <source>
        <dbReference type="ARBA" id="ARBA00025198"/>
    </source>
</evidence>
<evidence type="ECO:0000256" key="9">
    <source>
        <dbReference type="ARBA" id="ARBA00023136"/>
    </source>
</evidence>
<dbReference type="RefSeq" id="WP_125942767.1">
    <property type="nucleotide sequence ID" value="NZ_PXZH01000001.1"/>
</dbReference>
<keyword evidence="17" id="KW-1185">Reference proteome</keyword>
<comment type="similarity">
    <text evidence="1 13 14">Belongs to the ATPase B chain family.</text>
</comment>
<dbReference type="InterPro" id="IPR005864">
    <property type="entry name" value="ATP_synth_F0_bsu_bac"/>
</dbReference>
<evidence type="ECO:0000256" key="15">
    <source>
        <dbReference type="SAM" id="Coils"/>
    </source>
</evidence>
<dbReference type="EMBL" id="PXZH01000001">
    <property type="protein sequence ID" value="RST90154.1"/>
    <property type="molecule type" value="Genomic_DNA"/>
</dbReference>
<keyword evidence="6 13" id="KW-0375">Hydrogen ion transport</keyword>
<name>A0A429Z8Y3_9ENTE</name>
<gene>
    <name evidence="13 16" type="primary">atpF</name>
    <name evidence="16" type="ORF">C7P63_03500</name>
</gene>
<evidence type="ECO:0000256" key="12">
    <source>
        <dbReference type="ARBA" id="ARBA00037847"/>
    </source>
</evidence>
<evidence type="ECO:0000256" key="7">
    <source>
        <dbReference type="ARBA" id="ARBA00022989"/>
    </source>
</evidence>
<feature type="transmembrane region" description="Helical" evidence="13">
    <location>
        <begin position="12"/>
        <end position="33"/>
    </location>
</feature>
<evidence type="ECO:0000256" key="10">
    <source>
        <dbReference type="ARBA" id="ARBA00023310"/>
    </source>
</evidence>
<dbReference type="AlphaFoldDB" id="A0A429Z8Y3"/>
<keyword evidence="9 13" id="KW-0472">Membrane</keyword>
<dbReference type="InterPro" id="IPR028987">
    <property type="entry name" value="ATP_synth_B-like_membr_sf"/>
</dbReference>
<feature type="coiled-coil region" evidence="15">
    <location>
        <begin position="49"/>
        <end position="83"/>
    </location>
</feature>
<dbReference type="SUPFAM" id="SSF81573">
    <property type="entry name" value="F1F0 ATP synthase subunit B, membrane domain"/>
    <property type="match status" value="1"/>
</dbReference>
<dbReference type="GO" id="GO:0046961">
    <property type="term" value="F:proton-transporting ATPase activity, rotational mechanism"/>
    <property type="evidence" value="ECO:0007669"/>
    <property type="project" value="TreeGrafter"/>
</dbReference>
<keyword evidence="8 13" id="KW-0406">Ion transport</keyword>
<dbReference type="PANTHER" id="PTHR33445:SF1">
    <property type="entry name" value="ATP SYNTHASE SUBUNIT B"/>
    <property type="match status" value="1"/>
</dbReference>
<evidence type="ECO:0000256" key="2">
    <source>
        <dbReference type="ARBA" id="ARBA00022448"/>
    </source>
</evidence>
<proteinExistence type="inferred from homology"/>
<keyword evidence="10 13" id="KW-0066">ATP synthesis</keyword>
<evidence type="ECO:0000256" key="8">
    <source>
        <dbReference type="ARBA" id="ARBA00023065"/>
    </source>
</evidence>
<accession>A0A429Z8Y3</accession>
<dbReference type="OrthoDB" id="282095at2"/>
<dbReference type="CDD" id="cd06503">
    <property type="entry name" value="ATP-synt_Fo_b"/>
    <property type="match status" value="1"/>
</dbReference>
<evidence type="ECO:0000256" key="3">
    <source>
        <dbReference type="ARBA" id="ARBA00022475"/>
    </source>
</evidence>
<dbReference type="NCBIfam" id="TIGR01144">
    <property type="entry name" value="ATP_synt_b"/>
    <property type="match status" value="1"/>
</dbReference>
<keyword evidence="4 13" id="KW-0138">CF(0)</keyword>
<evidence type="ECO:0000256" key="6">
    <source>
        <dbReference type="ARBA" id="ARBA00022781"/>
    </source>
</evidence>
<keyword evidence="7 13" id="KW-1133">Transmembrane helix</keyword>
<dbReference type="InterPro" id="IPR050059">
    <property type="entry name" value="ATP_synthase_B_chain"/>
</dbReference>
<keyword evidence="2 13" id="KW-0813">Transport</keyword>
<comment type="caution">
    <text evidence="16">The sequence shown here is derived from an EMBL/GenBank/DDBJ whole genome shotgun (WGS) entry which is preliminary data.</text>
</comment>
<dbReference type="InterPro" id="IPR002146">
    <property type="entry name" value="ATP_synth_b/b'su_bac/chlpt"/>
</dbReference>
<dbReference type="HAMAP" id="MF_01398">
    <property type="entry name" value="ATP_synth_b_bprime"/>
    <property type="match status" value="1"/>
</dbReference>
<dbReference type="Pfam" id="PF00430">
    <property type="entry name" value="ATP-synt_B"/>
    <property type="match status" value="1"/>
</dbReference>
<comment type="function">
    <text evidence="11 13">F(1)F(0) ATP synthase produces ATP from ADP in the presence of a proton or sodium gradient. F-type ATPases consist of two structural domains, F(1) containing the extramembraneous catalytic core and F(0) containing the membrane proton channel, linked together by a central stalk and a peripheral stalk. During catalysis, ATP synthesis in the catalytic domain of F(1) is coupled via a rotary mechanism of the central stalk subunits to proton translocation.</text>
</comment>
<dbReference type="GO" id="GO:0012505">
    <property type="term" value="C:endomembrane system"/>
    <property type="evidence" value="ECO:0007669"/>
    <property type="project" value="UniProtKB-SubCell"/>
</dbReference>
<evidence type="ECO:0000256" key="5">
    <source>
        <dbReference type="ARBA" id="ARBA00022692"/>
    </source>
</evidence>
<comment type="subunit">
    <text evidence="13">F-type ATPases have 2 components, F(1) - the catalytic core - and F(0) - the membrane proton channel. F(1) has five subunits: alpha(3), beta(3), gamma(1), delta(1), epsilon(1). F(0) has three main subunits: a(1), b(2) and c(10-14). The alpha and beta chains form an alternating ring which encloses part of the gamma chain. F(1) is attached to F(0) by a central stalk formed by the gamma and epsilon chains, while a peripheral stalk is formed by the delta and b chains.</text>
</comment>
<evidence type="ECO:0000313" key="17">
    <source>
        <dbReference type="Proteomes" id="UP000277864"/>
    </source>
</evidence>
<dbReference type="GO" id="GO:0045259">
    <property type="term" value="C:proton-transporting ATP synthase complex"/>
    <property type="evidence" value="ECO:0007669"/>
    <property type="project" value="UniProtKB-KW"/>
</dbReference>
<evidence type="ECO:0000256" key="1">
    <source>
        <dbReference type="ARBA" id="ARBA00005513"/>
    </source>
</evidence>
<keyword evidence="3 13" id="KW-1003">Cell membrane</keyword>
<dbReference type="Proteomes" id="UP000277864">
    <property type="component" value="Unassembled WGS sequence"/>
</dbReference>
<evidence type="ECO:0000256" key="13">
    <source>
        <dbReference type="HAMAP-Rule" id="MF_01398"/>
    </source>
</evidence>
<dbReference type="GO" id="GO:0005886">
    <property type="term" value="C:plasma membrane"/>
    <property type="evidence" value="ECO:0007669"/>
    <property type="project" value="UniProtKB-SubCell"/>
</dbReference>
<evidence type="ECO:0000256" key="14">
    <source>
        <dbReference type="RuleBase" id="RU003848"/>
    </source>
</evidence>
<evidence type="ECO:0000313" key="16">
    <source>
        <dbReference type="EMBL" id="RST90154.1"/>
    </source>
</evidence>
<keyword evidence="5 13" id="KW-0812">Transmembrane</keyword>
<sequence length="174" mass="19644">MIENFVVGSAHTSTTFTTVLFVTLSFIILMMLIKKFAWGPITTMLSDRAQKISDDIDGAEQANEKAQTLLKKREDELVQTKAEAAGIVREARENAEKLANSIVTDAKQDANHYREKARKDIELEREQIIESAKREVADLSVQIASKILKKELSQDTHKELIDSYIEGLGKRHED</sequence>
<dbReference type="GO" id="GO:0046933">
    <property type="term" value="F:proton-transporting ATP synthase activity, rotational mechanism"/>
    <property type="evidence" value="ECO:0007669"/>
    <property type="project" value="UniProtKB-UniRule"/>
</dbReference>
<comment type="function">
    <text evidence="13">Component of the F(0) channel, it forms part of the peripheral stalk, linking F(1) to F(0).</text>
</comment>
<dbReference type="Gene3D" id="6.10.250.1580">
    <property type="match status" value="1"/>
</dbReference>